<name>A0A1Z5HXM8_9FIRM</name>
<accession>A0A1Z5HXM8</accession>
<evidence type="ECO:0000313" key="1">
    <source>
        <dbReference type="EMBL" id="GAW94286.1"/>
    </source>
</evidence>
<dbReference type="Proteomes" id="UP000197032">
    <property type="component" value="Unassembled WGS sequence"/>
</dbReference>
<proteinExistence type="predicted"/>
<keyword evidence="2" id="KW-1185">Reference proteome</keyword>
<reference evidence="2" key="1">
    <citation type="journal article" date="2017" name="Appl. Environ. Microbiol.">
        <title>Genomic analysis of Calderihabitans maritimus KKC1, a thermophilic hydrogenogenic carboxydotrophic bacterium isolated from marine sediment.</title>
        <authorList>
            <person name="Omae K."/>
            <person name="Yoneda Y."/>
            <person name="Fukuyama Y."/>
            <person name="Yoshida T."/>
            <person name="Sako Y."/>
        </authorList>
    </citation>
    <scope>NUCLEOTIDE SEQUENCE [LARGE SCALE GENOMIC DNA]</scope>
    <source>
        <strain evidence="2">KKC1</strain>
    </source>
</reference>
<dbReference type="AlphaFoldDB" id="A0A1Z5HXM8"/>
<sequence length="45" mass="4438">MTATPHVVGLASDGAAPGGHVIAILEFALSATHCTTFKDPGCQGS</sequence>
<protein>
    <submittedName>
        <fullName evidence="1">Uncharacterized protein</fullName>
    </submittedName>
</protein>
<dbReference type="EMBL" id="BDGJ01000213">
    <property type="protein sequence ID" value="GAW94286.1"/>
    <property type="molecule type" value="Genomic_DNA"/>
</dbReference>
<comment type="caution">
    <text evidence="1">The sequence shown here is derived from an EMBL/GenBank/DDBJ whole genome shotgun (WGS) entry which is preliminary data.</text>
</comment>
<gene>
    <name evidence="1" type="ORF">KKC1_33950</name>
</gene>
<feature type="non-terminal residue" evidence="1">
    <location>
        <position position="45"/>
    </location>
</feature>
<organism evidence="1 2">
    <name type="scientific">Calderihabitans maritimus</name>
    <dbReference type="NCBI Taxonomy" id="1246530"/>
    <lineage>
        <taxon>Bacteria</taxon>
        <taxon>Bacillati</taxon>
        <taxon>Bacillota</taxon>
        <taxon>Clostridia</taxon>
        <taxon>Neomoorellales</taxon>
        <taxon>Calderihabitantaceae</taxon>
        <taxon>Calderihabitans</taxon>
    </lineage>
</organism>
<evidence type="ECO:0000313" key="2">
    <source>
        <dbReference type="Proteomes" id="UP000197032"/>
    </source>
</evidence>